<organism evidence="1 2">
    <name type="scientific">Streptomyces lusitanus</name>
    <dbReference type="NCBI Taxonomy" id="68232"/>
    <lineage>
        <taxon>Bacteria</taxon>
        <taxon>Bacillati</taxon>
        <taxon>Actinomycetota</taxon>
        <taxon>Actinomycetes</taxon>
        <taxon>Kitasatosporales</taxon>
        <taxon>Streptomycetaceae</taxon>
        <taxon>Streptomyces</taxon>
    </lineage>
</organism>
<sequence length="460" mass="49481">MDDDLGSGQAAAVRLMSGVPLSEALDTGDARAWTALDLGVRQEMRYGVAPPPVDAGGPEGRLALALCHPDGRRREAALDEAVAHPVLLPLLVVRAGDWAAPVRERARRLLGEVLDVRAAVRLASVILRVGRRERGAFGIRLLEGALRRAPRERLLPLYTHTDRIVRRFAFRLAVEGGLLSPGELARRASWDEDTVVQTLCADAAVAAVTGADDWDEVLEPLLAARSPRARAAGVTALRRAGRPGRATGFLTDRSSVVRACARYVVRQHGTDPLPWYRERCAGPAVEPGAVIGLAECGERADAELLWPLLAHPAPRVRARAVAGLRTLDVADAARLSPLLDDPAPGVVRETAAALLPSARTLPEGPLLARLGAGRPRHVRAAAFRLLDARGGTTALRAAVALLDDPDDKLRAWADQSVQRWRPGADTRSGDPEVGALLDRARHLFSDYVLKRRKWEAGLPA</sequence>
<proteinExistence type="predicted"/>
<gene>
    <name evidence="1" type="ORF">QNO04_01755</name>
</gene>
<dbReference type="SUPFAM" id="SSF48371">
    <property type="entry name" value="ARM repeat"/>
    <property type="match status" value="1"/>
</dbReference>
<dbReference type="Proteomes" id="UP001249760">
    <property type="component" value="Unassembled WGS sequence"/>
</dbReference>
<dbReference type="EMBL" id="JASKMA010000001">
    <property type="protein sequence ID" value="MDT6982163.1"/>
    <property type="molecule type" value="Genomic_DNA"/>
</dbReference>
<accession>A0ABU3JJ50</accession>
<dbReference type="Gene3D" id="1.25.10.10">
    <property type="entry name" value="Leucine-rich Repeat Variant"/>
    <property type="match status" value="1"/>
</dbReference>
<comment type="caution">
    <text evidence="1">The sequence shown here is derived from an EMBL/GenBank/DDBJ whole genome shotgun (WGS) entry which is preliminary data.</text>
</comment>
<dbReference type="InterPro" id="IPR011989">
    <property type="entry name" value="ARM-like"/>
</dbReference>
<evidence type="ECO:0000313" key="2">
    <source>
        <dbReference type="Proteomes" id="UP001249760"/>
    </source>
</evidence>
<keyword evidence="2" id="KW-1185">Reference proteome</keyword>
<name>A0ABU3JJ50_9ACTN</name>
<dbReference type="InterPro" id="IPR016024">
    <property type="entry name" value="ARM-type_fold"/>
</dbReference>
<evidence type="ECO:0008006" key="3">
    <source>
        <dbReference type="Google" id="ProtNLM"/>
    </source>
</evidence>
<evidence type="ECO:0000313" key="1">
    <source>
        <dbReference type="EMBL" id="MDT6982163.1"/>
    </source>
</evidence>
<protein>
    <recommendedName>
        <fullName evidence="3">HEAT repeat protein</fullName>
    </recommendedName>
</protein>
<reference evidence="1 2" key="1">
    <citation type="submission" date="2023-05" db="EMBL/GenBank/DDBJ databases">
        <title>Streptomyces fuscus sp. nov., a brown-black pigment producing actinomyces isolated from dry sand of Sea duck farm.</title>
        <authorList>
            <person name="Xie J."/>
            <person name="Shen N."/>
        </authorList>
    </citation>
    <scope>NUCLEOTIDE SEQUENCE [LARGE SCALE GENOMIC DNA]</scope>
    <source>
        <strain evidence="1 2">CGMCC 4.1745</strain>
    </source>
</reference>